<dbReference type="Gene3D" id="3.40.50.300">
    <property type="entry name" value="P-loop containing nucleotide triphosphate hydrolases"/>
    <property type="match status" value="1"/>
</dbReference>
<dbReference type="EMBL" id="KZ623343">
    <property type="protein sequence ID" value="RQO93136.1"/>
    <property type="molecule type" value="Genomic_DNA"/>
</dbReference>
<evidence type="ECO:0000256" key="4">
    <source>
        <dbReference type="ARBA" id="ARBA00022821"/>
    </source>
</evidence>
<dbReference type="Gramene" id="Potri.T012900.2.v4.1">
    <property type="protein sequence ID" value="Potri.T012900.2.v4.1"/>
    <property type="gene ID" value="Potri.T012900.v4.1"/>
</dbReference>
<dbReference type="InterPro" id="IPR002182">
    <property type="entry name" value="NB-ARC"/>
</dbReference>
<evidence type="ECO:0000256" key="1">
    <source>
        <dbReference type="ARBA" id="ARBA00022614"/>
    </source>
</evidence>
<dbReference type="SMR" id="A0A3N7F8M9"/>
<keyword evidence="4" id="KW-0611">Plant defense</keyword>
<dbReference type="OMA" id="NANDYAM"/>
<dbReference type="InterPro" id="IPR042197">
    <property type="entry name" value="Apaf_helical"/>
</dbReference>
<gene>
    <name evidence="9" type="ORF">POPTR_T012900</name>
</gene>
<evidence type="ECO:0000259" key="7">
    <source>
        <dbReference type="Pfam" id="PF00931"/>
    </source>
</evidence>
<dbReference type="InParanoid" id="A0A3N7F8M9"/>
<dbReference type="AlphaFoldDB" id="A0A3N7F8M9"/>
<keyword evidence="5" id="KW-0067">ATP-binding</keyword>
<dbReference type="PRINTS" id="PR00364">
    <property type="entry name" value="DISEASERSIST"/>
</dbReference>
<feature type="region of interest" description="Disordered" evidence="6">
    <location>
        <begin position="129"/>
        <end position="156"/>
    </location>
</feature>
<accession>A0A3N7F8M9</accession>
<feature type="compositionally biased region" description="Polar residues" evidence="6">
    <location>
        <begin position="134"/>
        <end position="148"/>
    </location>
</feature>
<keyword evidence="2" id="KW-0677">Repeat</keyword>
<dbReference type="Pfam" id="PF23559">
    <property type="entry name" value="WHD_DRP"/>
    <property type="match status" value="1"/>
</dbReference>
<dbReference type="InterPro" id="IPR027417">
    <property type="entry name" value="P-loop_NTPase"/>
</dbReference>
<keyword evidence="3" id="KW-0547">Nucleotide-binding</keyword>
<dbReference type="SUPFAM" id="SSF52540">
    <property type="entry name" value="P-loop containing nucleoside triphosphate hydrolases"/>
    <property type="match status" value="1"/>
</dbReference>
<reference evidence="9" key="2">
    <citation type="submission" date="2017-07" db="EMBL/GenBank/DDBJ databases">
        <title>WGS assembly of Populus trichocarpa.</title>
        <authorList>
            <person name="Tuskan G."/>
            <person name="Difazio S."/>
            <person name="Jansson S."/>
            <person name="Bohlmann J."/>
            <person name="Grigoriev I."/>
            <person name="Hellsten U."/>
            <person name="Putnam N."/>
            <person name="Ralph S."/>
            <person name="Rombauts S."/>
            <person name="Salamov A."/>
            <person name="Schein J."/>
            <person name="Sterck L."/>
            <person name="Aerts A."/>
            <person name="Bhalerao R."/>
            <person name="Bhalerao R."/>
            <person name="Blaudez D."/>
            <person name="Boerjan W."/>
            <person name="Brun A."/>
            <person name="Brunner A."/>
            <person name="Busov V."/>
            <person name="Campbell M."/>
            <person name="Carlson J."/>
            <person name="Chalot M."/>
            <person name="Chapman J."/>
            <person name="Chen G."/>
            <person name="Cooper D."/>
            <person name="Coutinho P."/>
            <person name="Couturier J."/>
            <person name="Covert S."/>
            <person name="Cronk Q."/>
            <person name="Cunningham R."/>
            <person name="Davis J."/>
            <person name="Degroeve S."/>
            <person name="Dejardin A."/>
            <person name="Depamphilis C."/>
            <person name="Detter J."/>
            <person name="Dirks B."/>
            <person name="Dubchak I."/>
            <person name="Duplessis S."/>
            <person name="Ehlting J."/>
            <person name="Ellis B."/>
            <person name="Gendler K."/>
            <person name="Goodstein D."/>
            <person name="Gribskov M."/>
            <person name="Grimwood J."/>
            <person name="Groover A."/>
            <person name="Gunter L."/>
            <person name="Hamberger B."/>
            <person name="Heinze B."/>
            <person name="Helariutta Y."/>
            <person name="Henrissat B."/>
            <person name="Holligan D."/>
            <person name="Holt R."/>
            <person name="Huang W."/>
            <person name="Islam-Faridi N."/>
            <person name="Jones S."/>
            <person name="Jones-Rhoades M."/>
            <person name="Jorgensen R."/>
            <person name="Joshi C."/>
            <person name="Kangasjarvi J."/>
            <person name="Karlsson J."/>
            <person name="Kelleher C."/>
            <person name="Kirkpatrick R."/>
            <person name="Kirst M."/>
            <person name="Kohler A."/>
            <person name="Kalluri U."/>
            <person name="Larimer F."/>
            <person name="Leebens-Mack J."/>
            <person name="Leple J."/>
            <person name="Locascio P."/>
            <person name="Lou Y."/>
            <person name="Lucas S."/>
            <person name="Martin F."/>
            <person name="Montanini B."/>
            <person name="Napoli C."/>
            <person name="Nelson D."/>
            <person name="Nelson C."/>
            <person name="Nieminen K."/>
            <person name="Nilsson O."/>
            <person name="Pereda V."/>
            <person name="Peter G."/>
            <person name="Philippe R."/>
            <person name="Pilate G."/>
            <person name="Poliakov A."/>
            <person name="Razumovskaya J."/>
            <person name="Richardson P."/>
            <person name="Rinaldi C."/>
            <person name="Ritland K."/>
            <person name="Rouze P."/>
            <person name="Ryaboy D."/>
            <person name="Schmutz J."/>
            <person name="Schrader J."/>
            <person name="Segerman B."/>
            <person name="Shin H."/>
            <person name="Siddiqui A."/>
            <person name="Sterky F."/>
            <person name="Terry A."/>
            <person name="Tsai C."/>
            <person name="Uberbacher E."/>
            <person name="Unneberg P."/>
            <person name="Vahala J."/>
            <person name="Wall K."/>
            <person name="Wessler S."/>
            <person name="Yang G."/>
            <person name="Yin T."/>
            <person name="Douglas C."/>
            <person name="Marra M."/>
            <person name="Sandberg G."/>
            <person name="Van De Peer Y."/>
            <person name="Rokhsar D."/>
        </authorList>
    </citation>
    <scope>NUCLEOTIDE SEQUENCE</scope>
    <source>
        <strain evidence="9">Nisqually-1</strain>
    </source>
</reference>
<feature type="domain" description="NB-ARC" evidence="7">
    <location>
        <begin position="167"/>
        <end position="329"/>
    </location>
</feature>
<dbReference type="GO" id="GO:0005524">
    <property type="term" value="F:ATP binding"/>
    <property type="evidence" value="ECO:0007669"/>
    <property type="project" value="UniProtKB-KW"/>
</dbReference>
<dbReference type="Gene3D" id="1.10.10.10">
    <property type="entry name" value="Winged helix-like DNA-binding domain superfamily/Winged helix DNA-binding domain"/>
    <property type="match status" value="1"/>
</dbReference>
<evidence type="ECO:0000256" key="3">
    <source>
        <dbReference type="ARBA" id="ARBA00022741"/>
    </source>
</evidence>
<dbReference type="Gene3D" id="1.10.8.430">
    <property type="entry name" value="Helical domain of apoptotic protease-activating factors"/>
    <property type="match status" value="1"/>
</dbReference>
<dbReference type="FunFam" id="1.10.10.10:FF:000322">
    <property type="entry name" value="Probable disease resistance protein At1g63360"/>
    <property type="match status" value="1"/>
</dbReference>
<evidence type="ECO:0000259" key="8">
    <source>
        <dbReference type="Pfam" id="PF23559"/>
    </source>
</evidence>
<dbReference type="PANTHER" id="PTHR33463:SF187">
    <property type="entry name" value="AND NB-ARC DOMAIN DISEASE RESISTANCE PROTEIN, PUTATIVE-RELATED"/>
    <property type="match status" value="1"/>
</dbReference>
<dbReference type="InterPro" id="IPR050905">
    <property type="entry name" value="Plant_NBS-LRR"/>
</dbReference>
<protein>
    <submittedName>
        <fullName evidence="9">Uncharacterized protein</fullName>
    </submittedName>
</protein>
<dbReference type="GO" id="GO:0043531">
    <property type="term" value="F:ADP binding"/>
    <property type="evidence" value="ECO:0007669"/>
    <property type="project" value="InterPro"/>
</dbReference>
<evidence type="ECO:0000256" key="6">
    <source>
        <dbReference type="SAM" id="MobiDB-lite"/>
    </source>
</evidence>
<feature type="domain" description="Disease resistance protein winged helix" evidence="8">
    <location>
        <begin position="417"/>
        <end position="487"/>
    </location>
</feature>
<organism evidence="9">
    <name type="scientific">Populus trichocarpa</name>
    <name type="common">Western balsam poplar</name>
    <name type="synonym">Populus balsamifera subsp. trichocarpa</name>
    <dbReference type="NCBI Taxonomy" id="3694"/>
    <lineage>
        <taxon>Eukaryota</taxon>
        <taxon>Viridiplantae</taxon>
        <taxon>Streptophyta</taxon>
        <taxon>Embryophyta</taxon>
        <taxon>Tracheophyta</taxon>
        <taxon>Spermatophyta</taxon>
        <taxon>Magnoliopsida</taxon>
        <taxon>eudicotyledons</taxon>
        <taxon>Gunneridae</taxon>
        <taxon>Pentapetalae</taxon>
        <taxon>rosids</taxon>
        <taxon>fabids</taxon>
        <taxon>Malpighiales</taxon>
        <taxon>Salicaceae</taxon>
        <taxon>Saliceae</taxon>
        <taxon>Populus</taxon>
    </lineage>
</organism>
<dbReference type="Pfam" id="PF00931">
    <property type="entry name" value="NB-ARC"/>
    <property type="match status" value="1"/>
</dbReference>
<evidence type="ECO:0000313" key="9">
    <source>
        <dbReference type="EMBL" id="RQO93136.1"/>
    </source>
</evidence>
<reference evidence="9" key="1">
    <citation type="journal article" date="2006" name="Science">
        <title>The genome of black cottonwood, Populus trichocarpa (Torr. &amp; Gray).</title>
        <authorList>
            <person name="Tuskan G.A."/>
            <person name="Difazio S."/>
            <person name="Jansson S."/>
            <person name="Bohlmann J."/>
            <person name="Grigoriev I."/>
            <person name="Hellsten U."/>
            <person name="Putnam N."/>
            <person name="Ralph S."/>
            <person name="Rombauts S."/>
            <person name="Salamov A."/>
            <person name="Schein J."/>
            <person name="Sterck L."/>
            <person name="Aerts A."/>
            <person name="Bhalerao R.R."/>
            <person name="Bhalerao R.P."/>
            <person name="Blaudez D."/>
            <person name="Boerjan W."/>
            <person name="Brun A."/>
            <person name="Brunner A."/>
            <person name="Busov V."/>
            <person name="Campbell M."/>
            <person name="Carlson J."/>
            <person name="Chalot M."/>
            <person name="Chapman J."/>
            <person name="Chen G.L."/>
            <person name="Cooper D."/>
            <person name="Coutinho P.M."/>
            <person name="Couturier J."/>
            <person name="Covert S."/>
            <person name="Cronk Q."/>
            <person name="Cunningham R."/>
            <person name="Davis J."/>
            <person name="Degroeve S."/>
            <person name="Dejardin A."/>
            <person name="Depamphilis C."/>
            <person name="Detter J."/>
            <person name="Dirks B."/>
            <person name="Dubchak I."/>
            <person name="Duplessis S."/>
            <person name="Ehlting J."/>
            <person name="Ellis B."/>
            <person name="Gendler K."/>
            <person name="Goodstein D."/>
            <person name="Gribskov M."/>
            <person name="Grimwood J."/>
            <person name="Groover A."/>
            <person name="Gunter L."/>
            <person name="Hamberger B."/>
            <person name="Heinze B."/>
            <person name="Helariutta Y."/>
            <person name="Henrissat B."/>
            <person name="Holligan D."/>
            <person name="Holt R."/>
            <person name="Huang W."/>
            <person name="Islam-Faridi N."/>
            <person name="Jones S."/>
            <person name="Jones-Rhoades M."/>
            <person name="Jorgensen R."/>
            <person name="Joshi C."/>
            <person name="Kangasjarvi J."/>
            <person name="Karlsson J."/>
            <person name="Kelleher C."/>
            <person name="Kirkpatrick R."/>
            <person name="Kirst M."/>
            <person name="Kohler A."/>
            <person name="Kalluri U."/>
            <person name="Larimer F."/>
            <person name="Leebens-Mack J."/>
            <person name="Leple J.C."/>
            <person name="Locascio P."/>
            <person name="Lou Y."/>
            <person name="Lucas S."/>
            <person name="Martin F."/>
            <person name="Montanini B."/>
            <person name="Napoli C."/>
            <person name="Nelson D.R."/>
            <person name="Nelson C."/>
            <person name="Nieminen K."/>
            <person name="Nilsson O."/>
            <person name="Pereda V."/>
            <person name="Peter G."/>
            <person name="Philippe R."/>
            <person name="Pilate G."/>
            <person name="Poliakov A."/>
            <person name="Razumovskaya J."/>
            <person name="Richardson P."/>
            <person name="Rinaldi C."/>
            <person name="Ritland K."/>
            <person name="Rouze P."/>
            <person name="Ryaboy D."/>
            <person name="Schmutz J."/>
            <person name="Schrader J."/>
            <person name="Segerman B."/>
            <person name="Shin H."/>
            <person name="Siddiqui A."/>
            <person name="Sterky F."/>
            <person name="Terry A."/>
            <person name="Tsai C.J."/>
            <person name="Uberbacher E."/>
            <person name="Unneberg P."/>
            <person name="Vahala J."/>
            <person name="Wall K."/>
            <person name="Wessler S."/>
            <person name="Yang G."/>
            <person name="Yin T."/>
            <person name="Douglas C."/>
            <person name="Marra M."/>
            <person name="Sandberg G."/>
            <person name="Van de Peer Y."/>
            <person name="Rokhsar D."/>
        </authorList>
    </citation>
    <scope>NUCLEOTIDE SEQUENCE [LARGE SCALE GENOMIC DNA]</scope>
    <source>
        <strain evidence="9">Nisqually-1</strain>
    </source>
</reference>
<evidence type="ECO:0000256" key="2">
    <source>
        <dbReference type="ARBA" id="ARBA00022737"/>
    </source>
</evidence>
<keyword evidence="1" id="KW-0433">Leucine-rich repeat</keyword>
<dbReference type="InterPro" id="IPR058922">
    <property type="entry name" value="WHD_DRP"/>
</dbReference>
<proteinExistence type="predicted"/>
<name>A0A3N7F8M9_POPTR</name>
<evidence type="ECO:0000256" key="5">
    <source>
        <dbReference type="ARBA" id="ARBA00022840"/>
    </source>
</evidence>
<dbReference type="PANTHER" id="PTHR33463">
    <property type="entry name" value="NB-ARC DOMAIN-CONTAINING PROTEIN-RELATED"/>
    <property type="match status" value="1"/>
</dbReference>
<dbReference type="InterPro" id="IPR036388">
    <property type="entry name" value="WH-like_DNA-bd_sf"/>
</dbReference>
<sequence>MKDGSMKCKFCGHLFANYTSISRIKWHLSGERGHGVSICGQVPREVQEAAFLAMHGGSKRHKILASSSNANDYAMSASPEERNNKVDSLAGDPGRIQALDIMGQAIEINWDELHNLLMEDDLENGTGEVAQPGAGSSSFRGVKYNTSETRGDPLPTSSTKLVGRAFEENTNMIWSWLMNDDVSIIGIYGMGGVGKTTMLQHIYNELLRRPDISYHVYWVTVSRDFNINKLQNNISRRIGLNLSNEEDELHRAMELSKELTKKKKWILILDDLWDFFELHRVGIPVSLKGCKLIMTTRSERICQQIGSQHKIKVKPLSKREAWTLFMEKLGHDIAFSPEVERIAIDVARECAGLPLEIITIAGSLSGVDDLHEWRNTLKKLKESRLKDMEDEVYQLLRFSYDRLDDFALQQCLLYCALFPENRVITREELIGHLIDEGIMKGARSRQSAYDEGHTMLNKLENVCLLERFIYDNGVRAVKMHDLIRDMAIQIQQENSQGMVKAGAQIRELPAAEEWTENFTRVSLIENQIEEIPSSHSPRSWTIPIAITWRAWFHLLGSAELHFHLHLIKVYFHILKSCIVMDVEERRSCSLLSCCQTS</sequence>
<dbReference type="GO" id="GO:0098542">
    <property type="term" value="P:defense response to other organism"/>
    <property type="evidence" value="ECO:0000318"/>
    <property type="project" value="GO_Central"/>
</dbReference>
<dbReference type="FunFam" id="3.40.50.300:FF:001091">
    <property type="entry name" value="Probable disease resistance protein At1g61300"/>
    <property type="match status" value="1"/>
</dbReference>